<dbReference type="Proteomes" id="UP001165960">
    <property type="component" value="Unassembled WGS sequence"/>
</dbReference>
<proteinExistence type="predicted"/>
<protein>
    <submittedName>
        <fullName evidence="1">Uncharacterized protein</fullName>
    </submittedName>
</protein>
<keyword evidence="2" id="KW-1185">Reference proteome</keyword>
<organism evidence="1 2">
    <name type="scientific">Entomophthora muscae</name>
    <dbReference type="NCBI Taxonomy" id="34485"/>
    <lineage>
        <taxon>Eukaryota</taxon>
        <taxon>Fungi</taxon>
        <taxon>Fungi incertae sedis</taxon>
        <taxon>Zoopagomycota</taxon>
        <taxon>Entomophthoromycotina</taxon>
        <taxon>Entomophthoromycetes</taxon>
        <taxon>Entomophthorales</taxon>
        <taxon>Entomophthoraceae</taxon>
        <taxon>Entomophthora</taxon>
    </lineage>
</organism>
<evidence type="ECO:0000313" key="2">
    <source>
        <dbReference type="Proteomes" id="UP001165960"/>
    </source>
</evidence>
<sequence length="75" mass="8662">MWKNAGKKNIFVRGWDDAALIPLLNLSCHYMRLEPNHAYLSFPNHDPPIRSIPSNPSKDHQTPITTLPIPNLYFH</sequence>
<gene>
    <name evidence="1" type="ORF">DSO57_1015363</name>
</gene>
<accession>A0ACC2S772</accession>
<comment type="caution">
    <text evidence="1">The sequence shown here is derived from an EMBL/GenBank/DDBJ whole genome shotgun (WGS) entry which is preliminary data.</text>
</comment>
<evidence type="ECO:0000313" key="1">
    <source>
        <dbReference type="EMBL" id="KAJ9058137.1"/>
    </source>
</evidence>
<dbReference type="EMBL" id="QTSX02005740">
    <property type="protein sequence ID" value="KAJ9058137.1"/>
    <property type="molecule type" value="Genomic_DNA"/>
</dbReference>
<reference evidence="1" key="1">
    <citation type="submission" date="2022-04" db="EMBL/GenBank/DDBJ databases">
        <title>Genome of the entomopathogenic fungus Entomophthora muscae.</title>
        <authorList>
            <person name="Elya C."/>
            <person name="Lovett B.R."/>
            <person name="Lee E."/>
            <person name="Macias A.M."/>
            <person name="Hajek A.E."/>
            <person name="De Bivort B.L."/>
            <person name="Kasson M.T."/>
            <person name="De Fine Licht H.H."/>
            <person name="Stajich J.E."/>
        </authorList>
    </citation>
    <scope>NUCLEOTIDE SEQUENCE</scope>
    <source>
        <strain evidence="1">Berkeley</strain>
    </source>
</reference>
<name>A0ACC2S772_9FUNG</name>